<dbReference type="PANTHER" id="PTHR47514:SF1">
    <property type="entry name" value="TRANSKETOLASE N-TERMINAL SECTION-RELATED"/>
    <property type="match status" value="1"/>
</dbReference>
<keyword evidence="7" id="KW-1185">Reference proteome</keyword>
<dbReference type="RefSeq" id="WP_351084064.1">
    <property type="nucleotide sequence ID" value="NZ_JBEOZG010000024.1"/>
</dbReference>
<proteinExistence type="inferred from homology"/>
<organism evidence="6 7">
    <name type="scientific">Streptomyces bluensis</name>
    <dbReference type="NCBI Taxonomy" id="33897"/>
    <lineage>
        <taxon>Bacteria</taxon>
        <taxon>Bacillati</taxon>
        <taxon>Actinomycetota</taxon>
        <taxon>Actinomycetes</taxon>
        <taxon>Kitasatosporales</taxon>
        <taxon>Streptomycetaceae</taxon>
        <taxon>Streptomyces</taxon>
    </lineage>
</organism>
<evidence type="ECO:0000256" key="2">
    <source>
        <dbReference type="ARBA" id="ARBA00007131"/>
    </source>
</evidence>
<evidence type="ECO:0000259" key="5">
    <source>
        <dbReference type="Pfam" id="PF00456"/>
    </source>
</evidence>
<evidence type="ECO:0000313" key="7">
    <source>
        <dbReference type="Proteomes" id="UP001602058"/>
    </source>
</evidence>
<evidence type="ECO:0000256" key="4">
    <source>
        <dbReference type="SAM" id="MobiDB-lite"/>
    </source>
</evidence>
<dbReference type="InterPro" id="IPR005474">
    <property type="entry name" value="Transketolase_N"/>
</dbReference>
<gene>
    <name evidence="6" type="ORF">ACFY1D_11655</name>
</gene>
<evidence type="ECO:0000313" key="6">
    <source>
        <dbReference type="EMBL" id="MFF4522085.1"/>
    </source>
</evidence>
<sequence>MSTQSPSPPSGAASGDAPPDRTHTSYTQRVGALRDSAYRIRMHALDMGETQGQGYIGQALGVADILAVVYKDVLNHRPGEPDWPGRDRFLLSIGHYAIALYAALAEAGVLDVGELATYGSDDSRLPMSGMASYTPGMEISGGSLGHGLGVAAGMALGLRHQGSDAHVYNLLSDGELDEGSTWEAALACAHHGLDNVTAIVDVNALQADGPTKGVLRTEPVTAKWEAFGWHAIRVDGNDIEALVAVFDSLREHRGSPAVLICDTRIGRGVPMLETREKAHFMRVEEHEWQLARDQLTERHRTRSGYDRAIPQGEGLVR</sequence>
<name>A0ABW6UF98_9ACTN</name>
<dbReference type="Proteomes" id="UP001602058">
    <property type="component" value="Unassembled WGS sequence"/>
</dbReference>
<dbReference type="CDD" id="cd02012">
    <property type="entry name" value="TPP_TK"/>
    <property type="match status" value="1"/>
</dbReference>
<protein>
    <submittedName>
        <fullName evidence="6">Transketolase</fullName>
    </submittedName>
</protein>
<dbReference type="SUPFAM" id="SSF52518">
    <property type="entry name" value="Thiamin diphosphate-binding fold (THDP-binding)"/>
    <property type="match status" value="1"/>
</dbReference>
<evidence type="ECO:0000256" key="3">
    <source>
        <dbReference type="ARBA" id="ARBA00023052"/>
    </source>
</evidence>
<dbReference type="InterPro" id="IPR029061">
    <property type="entry name" value="THDP-binding"/>
</dbReference>
<dbReference type="Pfam" id="PF00456">
    <property type="entry name" value="Transketolase_N"/>
    <property type="match status" value="1"/>
</dbReference>
<evidence type="ECO:0000256" key="1">
    <source>
        <dbReference type="ARBA" id="ARBA00001964"/>
    </source>
</evidence>
<comment type="caution">
    <text evidence="6">The sequence shown here is derived from an EMBL/GenBank/DDBJ whole genome shotgun (WGS) entry which is preliminary data.</text>
</comment>
<feature type="domain" description="Transketolase N-terminal" evidence="5">
    <location>
        <begin position="37"/>
        <end position="295"/>
    </location>
</feature>
<comment type="cofactor">
    <cofactor evidence="1">
        <name>thiamine diphosphate</name>
        <dbReference type="ChEBI" id="CHEBI:58937"/>
    </cofactor>
</comment>
<reference evidence="6 7" key="1">
    <citation type="submission" date="2024-10" db="EMBL/GenBank/DDBJ databases">
        <title>The Natural Products Discovery Center: Release of the First 8490 Sequenced Strains for Exploring Actinobacteria Biosynthetic Diversity.</title>
        <authorList>
            <person name="Kalkreuter E."/>
            <person name="Kautsar S.A."/>
            <person name="Yang D."/>
            <person name="Bader C.D."/>
            <person name="Teijaro C.N."/>
            <person name="Fluegel L."/>
            <person name="Davis C.M."/>
            <person name="Simpson J.R."/>
            <person name="Lauterbach L."/>
            <person name="Steele A.D."/>
            <person name="Gui C."/>
            <person name="Meng S."/>
            <person name="Li G."/>
            <person name="Viehrig K."/>
            <person name="Ye F."/>
            <person name="Su P."/>
            <person name="Kiefer A.F."/>
            <person name="Nichols A."/>
            <person name="Cepeda A.J."/>
            <person name="Yan W."/>
            <person name="Fan B."/>
            <person name="Jiang Y."/>
            <person name="Adhikari A."/>
            <person name="Zheng C.-J."/>
            <person name="Schuster L."/>
            <person name="Cowan T.M."/>
            <person name="Smanski M.J."/>
            <person name="Chevrette M.G."/>
            <person name="De Carvalho L.P.S."/>
            <person name="Shen B."/>
        </authorList>
    </citation>
    <scope>NUCLEOTIDE SEQUENCE [LARGE SCALE GENOMIC DNA]</scope>
    <source>
        <strain evidence="6 7">NPDC001390</strain>
    </source>
</reference>
<keyword evidence="3" id="KW-0786">Thiamine pyrophosphate</keyword>
<comment type="similarity">
    <text evidence="2">Belongs to the transketolase family.</text>
</comment>
<dbReference type="EMBL" id="JBIAWJ010000004">
    <property type="protein sequence ID" value="MFF4522085.1"/>
    <property type="molecule type" value="Genomic_DNA"/>
</dbReference>
<feature type="region of interest" description="Disordered" evidence="4">
    <location>
        <begin position="1"/>
        <end position="24"/>
    </location>
</feature>
<accession>A0ABW6UF98</accession>
<dbReference type="Gene3D" id="3.40.50.970">
    <property type="match status" value="1"/>
</dbReference>
<dbReference type="PANTHER" id="PTHR47514">
    <property type="entry name" value="TRANSKETOLASE N-TERMINAL SECTION-RELATED"/>
    <property type="match status" value="1"/>
</dbReference>